<evidence type="ECO:0000313" key="2">
    <source>
        <dbReference type="Proteomes" id="UP000018888"/>
    </source>
</evidence>
<dbReference type="EMBL" id="AUPC02000014">
    <property type="protein sequence ID" value="POG80973.1"/>
    <property type="molecule type" value="Genomic_DNA"/>
</dbReference>
<keyword evidence="2" id="KW-1185">Reference proteome</keyword>
<organism evidence="1 2">
    <name type="scientific">Rhizophagus irregularis (strain DAOM 181602 / DAOM 197198 / MUCL 43194)</name>
    <name type="common">Arbuscular mycorrhizal fungus</name>
    <name type="synonym">Glomus intraradices</name>
    <dbReference type="NCBI Taxonomy" id="747089"/>
    <lineage>
        <taxon>Eukaryota</taxon>
        <taxon>Fungi</taxon>
        <taxon>Fungi incertae sedis</taxon>
        <taxon>Mucoromycota</taxon>
        <taxon>Glomeromycotina</taxon>
        <taxon>Glomeromycetes</taxon>
        <taxon>Glomerales</taxon>
        <taxon>Glomeraceae</taxon>
        <taxon>Rhizophagus</taxon>
    </lineage>
</organism>
<protein>
    <submittedName>
        <fullName evidence="1">Uncharacterized protein</fullName>
    </submittedName>
</protein>
<gene>
    <name evidence="1" type="ORF">GLOIN_2v1511926</name>
</gene>
<comment type="caution">
    <text evidence="1">The sequence shown here is derived from an EMBL/GenBank/DDBJ whole genome shotgun (WGS) entry which is preliminary data.</text>
</comment>
<reference evidence="1 2" key="1">
    <citation type="journal article" date="2013" name="Proc. Natl. Acad. Sci. U.S.A.">
        <title>Genome of an arbuscular mycorrhizal fungus provides insight into the oldest plant symbiosis.</title>
        <authorList>
            <person name="Tisserant E."/>
            <person name="Malbreil M."/>
            <person name="Kuo A."/>
            <person name="Kohler A."/>
            <person name="Symeonidi A."/>
            <person name="Balestrini R."/>
            <person name="Charron P."/>
            <person name="Duensing N."/>
            <person name="Frei Dit Frey N."/>
            <person name="Gianinazzi-Pearson V."/>
            <person name="Gilbert L.B."/>
            <person name="Handa Y."/>
            <person name="Herr J.R."/>
            <person name="Hijri M."/>
            <person name="Koul R."/>
            <person name="Kawaguchi M."/>
            <person name="Krajinski F."/>
            <person name="Lammers P.J."/>
            <person name="Masclaux F.G."/>
            <person name="Murat C."/>
            <person name="Morin E."/>
            <person name="Ndikumana S."/>
            <person name="Pagni M."/>
            <person name="Petitpierre D."/>
            <person name="Requena N."/>
            <person name="Rosikiewicz P."/>
            <person name="Riley R."/>
            <person name="Saito K."/>
            <person name="San Clemente H."/>
            <person name="Shapiro H."/>
            <person name="van Tuinen D."/>
            <person name="Becard G."/>
            <person name="Bonfante P."/>
            <person name="Paszkowski U."/>
            <person name="Shachar-Hill Y.Y."/>
            <person name="Tuskan G.A."/>
            <person name="Young P.W."/>
            <person name="Sanders I.R."/>
            <person name="Henrissat B."/>
            <person name="Rensing S.A."/>
            <person name="Grigoriev I.V."/>
            <person name="Corradi N."/>
            <person name="Roux C."/>
            <person name="Martin F."/>
        </authorList>
    </citation>
    <scope>NUCLEOTIDE SEQUENCE [LARGE SCALE GENOMIC DNA]</scope>
    <source>
        <strain evidence="1 2">DAOM 197198</strain>
    </source>
</reference>
<accession>A0A2P4QTJ8</accession>
<dbReference type="AlphaFoldDB" id="A0A2P4QTJ8"/>
<proteinExistence type="predicted"/>
<reference evidence="1 2" key="2">
    <citation type="journal article" date="2018" name="New Phytol.">
        <title>High intraspecific genome diversity in the model arbuscular mycorrhizal symbiont Rhizophagus irregularis.</title>
        <authorList>
            <person name="Chen E.C.H."/>
            <person name="Morin E."/>
            <person name="Beaudet D."/>
            <person name="Noel J."/>
            <person name="Yildirir G."/>
            <person name="Ndikumana S."/>
            <person name="Charron P."/>
            <person name="St-Onge C."/>
            <person name="Giorgi J."/>
            <person name="Kruger M."/>
            <person name="Marton T."/>
            <person name="Ropars J."/>
            <person name="Grigoriev I.V."/>
            <person name="Hainaut M."/>
            <person name="Henrissat B."/>
            <person name="Roux C."/>
            <person name="Martin F."/>
            <person name="Corradi N."/>
        </authorList>
    </citation>
    <scope>NUCLEOTIDE SEQUENCE [LARGE SCALE GENOMIC DNA]</scope>
    <source>
        <strain evidence="1 2">DAOM 197198</strain>
    </source>
</reference>
<name>A0A2P4QTJ8_RHIID</name>
<evidence type="ECO:0000313" key="1">
    <source>
        <dbReference type="EMBL" id="POG80973.1"/>
    </source>
</evidence>
<dbReference type="Proteomes" id="UP000018888">
    <property type="component" value="Unassembled WGS sequence"/>
</dbReference>
<sequence>LVMSSKNENLHLVLPKLENNYYDNLICKMNVKKILSKDCFIKFIPNGVS</sequence>
<feature type="non-terminal residue" evidence="1">
    <location>
        <position position="1"/>
    </location>
</feature>